<dbReference type="Pfam" id="PF02470">
    <property type="entry name" value="MlaD"/>
    <property type="match status" value="1"/>
</dbReference>
<evidence type="ECO:0000256" key="1">
    <source>
        <dbReference type="SAM" id="MobiDB-lite"/>
    </source>
</evidence>
<gene>
    <name evidence="3" type="ORF">EXZ61_20665</name>
</gene>
<dbReference type="RefSeq" id="WP_142813810.1">
    <property type="nucleotide sequence ID" value="NZ_CP036282.1"/>
</dbReference>
<sequence>MENKSHALAAGAFVLVMTALVIALAAWLTRDTTEQRQFELSSRESVTGLQPQAGVRYKGVSVGRVTYIGLDKATPGNVLVRIAVSDNAPITESTYASLGFQGVTGLAFVQLDDPGTSTQPLQAAGAQLPRIPMRPGMMSRLTDQGSNLLGQLEQASQRVNGLLASDNQKTLMVAIDNLGKAAANVGQLTHRADQMLAAQNGPDGMNLPRMVEQAGTTLKTMQTTAERLAVSADTVRTSAAEFQRTNRRMNEPGGTLDKIAQSTETMAAAGQTLNATLVPRINRTVDDASRTVRQVGRIADSVNDNPQSLLLGKGAAAPGPGESGFVPPPPAR</sequence>
<reference evidence="4" key="2">
    <citation type="journal article" date="2020" name="Int. J. Syst. Evol. Microbiol.">
        <title>Genomic insights into a novel species Rhodoferax aquaticus sp. nov., isolated from freshwater.</title>
        <authorList>
            <person name="Li T."/>
            <person name="Zhuo Y."/>
            <person name="Jin C.Z."/>
            <person name="Wu X."/>
            <person name="Ko S.R."/>
            <person name="Jin F.J."/>
            <person name="Ahn C.Y."/>
            <person name="Oh H.M."/>
            <person name="Lee H.G."/>
            <person name="Jin L."/>
        </authorList>
    </citation>
    <scope>NUCLEOTIDE SEQUENCE [LARGE SCALE GENOMIC DNA]</scope>
    <source>
        <strain evidence="4">Gr-4</strain>
    </source>
</reference>
<dbReference type="KEGG" id="rhg:EXZ61_20665"/>
<dbReference type="PANTHER" id="PTHR36698:SF2">
    <property type="entry name" value="MCE_MLAD DOMAIN-CONTAINING PROTEIN"/>
    <property type="match status" value="1"/>
</dbReference>
<evidence type="ECO:0000259" key="2">
    <source>
        <dbReference type="Pfam" id="PF02470"/>
    </source>
</evidence>
<dbReference type="EMBL" id="CP036282">
    <property type="protein sequence ID" value="QDL56375.1"/>
    <property type="molecule type" value="Genomic_DNA"/>
</dbReference>
<dbReference type="AlphaFoldDB" id="A0A515EUL1"/>
<evidence type="ECO:0000313" key="4">
    <source>
        <dbReference type="Proteomes" id="UP000317365"/>
    </source>
</evidence>
<keyword evidence="4" id="KW-1185">Reference proteome</keyword>
<evidence type="ECO:0000313" key="3">
    <source>
        <dbReference type="EMBL" id="QDL56375.1"/>
    </source>
</evidence>
<proteinExistence type="predicted"/>
<name>A0A515EUL1_9BURK</name>
<reference evidence="4" key="1">
    <citation type="submission" date="2019-02" db="EMBL/GenBank/DDBJ databases">
        <title>Complete genome sequence of Rhodoferax sp. Gr-4.</title>
        <authorList>
            <person name="Jin L."/>
        </authorList>
    </citation>
    <scope>NUCLEOTIDE SEQUENCE [LARGE SCALE GENOMIC DNA]</scope>
    <source>
        <strain evidence="4">Gr-4</strain>
    </source>
</reference>
<protein>
    <submittedName>
        <fullName evidence="3">MCE family protein</fullName>
    </submittedName>
</protein>
<accession>A0A515EUL1</accession>
<feature type="region of interest" description="Disordered" evidence="1">
    <location>
        <begin position="303"/>
        <end position="332"/>
    </location>
</feature>
<dbReference type="InterPro" id="IPR003399">
    <property type="entry name" value="Mce/MlaD"/>
</dbReference>
<feature type="compositionally biased region" description="Low complexity" evidence="1">
    <location>
        <begin position="309"/>
        <end position="320"/>
    </location>
</feature>
<dbReference type="Proteomes" id="UP000317365">
    <property type="component" value="Chromosome"/>
</dbReference>
<dbReference type="PANTHER" id="PTHR36698">
    <property type="entry name" value="BLL5892 PROTEIN"/>
    <property type="match status" value="1"/>
</dbReference>
<feature type="domain" description="Mce/MlaD" evidence="2">
    <location>
        <begin position="45"/>
        <end position="113"/>
    </location>
</feature>
<organism evidence="3 4">
    <name type="scientific">Rhodoferax aquaticus</name>
    <dbReference type="NCBI Taxonomy" id="2527691"/>
    <lineage>
        <taxon>Bacteria</taxon>
        <taxon>Pseudomonadati</taxon>
        <taxon>Pseudomonadota</taxon>
        <taxon>Betaproteobacteria</taxon>
        <taxon>Burkholderiales</taxon>
        <taxon>Comamonadaceae</taxon>
        <taxon>Rhodoferax</taxon>
    </lineage>
</organism>